<sequence>MMAYFRLCPPRSRLVAHRYMPCVRVWFRTDAPAQHLNAPL</sequence>
<reference evidence="2" key="1">
    <citation type="submission" date="2016-11" db="EMBL/GenBank/DDBJ databases">
        <authorList>
            <person name="Jaros S."/>
            <person name="Januszkiewicz K."/>
            <person name="Wedrychowicz H."/>
        </authorList>
    </citation>
    <scope>NUCLEOTIDE SEQUENCE [LARGE SCALE GENOMIC DNA]</scope>
    <source>
        <strain evidence="2">CGMCC 4.3555</strain>
    </source>
</reference>
<dbReference type="Proteomes" id="UP000184388">
    <property type="component" value="Unassembled WGS sequence"/>
</dbReference>
<gene>
    <name evidence="1" type="ORF">SAMN05216268_111308</name>
</gene>
<proteinExistence type="predicted"/>
<dbReference type="AlphaFoldDB" id="A0A9X8N0I0"/>
<protein>
    <submittedName>
        <fullName evidence="1">Uncharacterized protein</fullName>
    </submittedName>
</protein>
<evidence type="ECO:0000313" key="2">
    <source>
        <dbReference type="Proteomes" id="UP000184388"/>
    </source>
</evidence>
<accession>A0A9X8N0I0</accession>
<dbReference type="EMBL" id="FRBK01000011">
    <property type="protein sequence ID" value="SHM52663.1"/>
    <property type="molecule type" value="Genomic_DNA"/>
</dbReference>
<comment type="caution">
    <text evidence="1">The sequence shown here is derived from an EMBL/GenBank/DDBJ whole genome shotgun (WGS) entry which is preliminary data.</text>
</comment>
<organism evidence="1 2">
    <name type="scientific">Streptomyces yunnanensis</name>
    <dbReference type="NCBI Taxonomy" id="156453"/>
    <lineage>
        <taxon>Bacteria</taxon>
        <taxon>Bacillati</taxon>
        <taxon>Actinomycetota</taxon>
        <taxon>Actinomycetes</taxon>
        <taxon>Kitasatosporales</taxon>
        <taxon>Streptomycetaceae</taxon>
        <taxon>Streptomyces</taxon>
    </lineage>
</organism>
<evidence type="ECO:0000313" key="1">
    <source>
        <dbReference type="EMBL" id="SHM52663.1"/>
    </source>
</evidence>
<name>A0A9X8N0I0_9ACTN</name>